<dbReference type="Proteomes" id="UP000799444">
    <property type="component" value="Unassembled WGS sequence"/>
</dbReference>
<sequence>MTIRSRNDRNQTWNRQQSQPHLGHLKYKQTRPFFHVIANAFRDTTHVHQPFSQQFISHATTTDPNMFSFLSSIKDQILTNAYARYGRACTDLDIISLRTPGAEPSDFKYSVALISYDPSSHSQWMVVERSDMFDRHGQALSQLLGRSLEWVFEGRSDVTQSEVTSNAEGKKRTAMQAFG</sequence>
<proteinExistence type="predicted"/>
<protein>
    <submittedName>
        <fullName evidence="2">Uncharacterized protein</fullName>
    </submittedName>
</protein>
<keyword evidence="3" id="KW-1185">Reference proteome</keyword>
<evidence type="ECO:0000313" key="3">
    <source>
        <dbReference type="Proteomes" id="UP000799444"/>
    </source>
</evidence>
<organism evidence="2 3">
    <name type="scientific">Polyplosphaeria fusca</name>
    <dbReference type="NCBI Taxonomy" id="682080"/>
    <lineage>
        <taxon>Eukaryota</taxon>
        <taxon>Fungi</taxon>
        <taxon>Dikarya</taxon>
        <taxon>Ascomycota</taxon>
        <taxon>Pezizomycotina</taxon>
        <taxon>Dothideomycetes</taxon>
        <taxon>Pleosporomycetidae</taxon>
        <taxon>Pleosporales</taxon>
        <taxon>Tetraplosphaeriaceae</taxon>
        <taxon>Polyplosphaeria</taxon>
    </lineage>
</organism>
<feature type="region of interest" description="Disordered" evidence="1">
    <location>
        <begin position="1"/>
        <end position="21"/>
    </location>
</feature>
<comment type="caution">
    <text evidence="2">The sequence shown here is derived from an EMBL/GenBank/DDBJ whole genome shotgun (WGS) entry which is preliminary data.</text>
</comment>
<name>A0A9P4QVA6_9PLEO</name>
<evidence type="ECO:0000313" key="2">
    <source>
        <dbReference type="EMBL" id="KAF2731722.1"/>
    </source>
</evidence>
<evidence type="ECO:0000256" key="1">
    <source>
        <dbReference type="SAM" id="MobiDB-lite"/>
    </source>
</evidence>
<reference evidence="2" key="1">
    <citation type="journal article" date="2020" name="Stud. Mycol.">
        <title>101 Dothideomycetes genomes: a test case for predicting lifestyles and emergence of pathogens.</title>
        <authorList>
            <person name="Haridas S."/>
            <person name="Albert R."/>
            <person name="Binder M."/>
            <person name="Bloem J."/>
            <person name="Labutti K."/>
            <person name="Salamov A."/>
            <person name="Andreopoulos B."/>
            <person name="Baker S."/>
            <person name="Barry K."/>
            <person name="Bills G."/>
            <person name="Bluhm B."/>
            <person name="Cannon C."/>
            <person name="Castanera R."/>
            <person name="Culley D."/>
            <person name="Daum C."/>
            <person name="Ezra D."/>
            <person name="Gonzalez J."/>
            <person name="Henrissat B."/>
            <person name="Kuo A."/>
            <person name="Liang C."/>
            <person name="Lipzen A."/>
            <person name="Lutzoni F."/>
            <person name="Magnuson J."/>
            <person name="Mondo S."/>
            <person name="Nolan M."/>
            <person name="Ohm R."/>
            <person name="Pangilinan J."/>
            <person name="Park H.-J."/>
            <person name="Ramirez L."/>
            <person name="Alfaro M."/>
            <person name="Sun H."/>
            <person name="Tritt A."/>
            <person name="Yoshinaga Y."/>
            <person name="Zwiers L.-H."/>
            <person name="Turgeon B."/>
            <person name="Goodwin S."/>
            <person name="Spatafora J."/>
            <person name="Crous P."/>
            <person name="Grigoriev I."/>
        </authorList>
    </citation>
    <scope>NUCLEOTIDE SEQUENCE</scope>
    <source>
        <strain evidence="2">CBS 125425</strain>
    </source>
</reference>
<dbReference type="EMBL" id="ML996190">
    <property type="protein sequence ID" value="KAF2731722.1"/>
    <property type="molecule type" value="Genomic_DNA"/>
</dbReference>
<dbReference type="AlphaFoldDB" id="A0A9P4QVA6"/>
<feature type="compositionally biased region" description="Polar residues" evidence="1">
    <location>
        <begin position="10"/>
        <end position="20"/>
    </location>
</feature>
<gene>
    <name evidence="2" type="ORF">EJ04DRAFT_363355</name>
</gene>
<accession>A0A9P4QVA6</accession>